<dbReference type="STRING" id="86105.NF27_IE00060"/>
<sequence length="184" mass="20838">MMLIGYARVSTNDQNLDMQIDALKKAGCGEIFAEKISGTKADRPQYMELKKYARNGQDTIVVYKLDRLGRSLRHLIDEIGELNNRQIGFKSLQENIDTTTSGGKLFFHIFAAIAEFEKDIIKERTISGLSAARSRGRLGGRPKKLSEPELLMMRRLYADKSNSIAEICKMFKISRSLLFKSVNI</sequence>
<dbReference type="InterPro" id="IPR006118">
    <property type="entry name" value="Recombinase_CS"/>
</dbReference>
<evidence type="ECO:0000259" key="8">
    <source>
        <dbReference type="PROSITE" id="PS51736"/>
    </source>
</evidence>
<keyword evidence="4" id="KW-0238">DNA-binding</keyword>
<dbReference type="Pfam" id="PF00239">
    <property type="entry name" value="Resolvase"/>
    <property type="match status" value="1"/>
</dbReference>
<organism evidence="9 10">
    <name type="scientific">Candidatus Jidaibacter acanthamoebae</name>
    <dbReference type="NCBI Taxonomy" id="86105"/>
    <lineage>
        <taxon>Bacteria</taxon>
        <taxon>Pseudomonadati</taxon>
        <taxon>Pseudomonadota</taxon>
        <taxon>Alphaproteobacteria</taxon>
        <taxon>Rickettsiales</taxon>
        <taxon>Candidatus Midichloriaceae</taxon>
        <taxon>Candidatus Jidaibacter</taxon>
    </lineage>
</organism>
<dbReference type="GO" id="GO:0000150">
    <property type="term" value="F:DNA strand exchange activity"/>
    <property type="evidence" value="ECO:0007669"/>
    <property type="project" value="UniProtKB-KW"/>
</dbReference>
<protein>
    <submittedName>
        <fullName evidence="9">DNA-invertase</fullName>
    </submittedName>
</protein>
<dbReference type="GO" id="GO:0003677">
    <property type="term" value="F:DNA binding"/>
    <property type="evidence" value="ECO:0007669"/>
    <property type="project" value="UniProtKB-KW"/>
</dbReference>
<dbReference type="FunFam" id="3.40.50.1390:FF:000001">
    <property type="entry name" value="DNA recombinase"/>
    <property type="match status" value="1"/>
</dbReference>
<dbReference type="PROSITE" id="PS51736">
    <property type="entry name" value="RECOMBINASES_3"/>
    <property type="match status" value="1"/>
</dbReference>
<dbReference type="PANTHER" id="PTHR30461:SF2">
    <property type="entry name" value="SERINE RECOMBINASE PINE-RELATED"/>
    <property type="match status" value="1"/>
</dbReference>
<accession>A0A0C1QWH7</accession>
<comment type="similarity">
    <text evidence="1">Belongs to the site-specific recombinase resolvase family.</text>
</comment>
<dbReference type="Pfam" id="PF02796">
    <property type="entry name" value="HTH_7"/>
    <property type="match status" value="1"/>
</dbReference>
<evidence type="ECO:0000256" key="7">
    <source>
        <dbReference type="PROSITE-ProRule" id="PRU10137"/>
    </source>
</evidence>
<reference evidence="9 10" key="1">
    <citation type="submission" date="2014-11" db="EMBL/GenBank/DDBJ databases">
        <title>A Rickettsiales Symbiont of Amoebae With Ancient Features.</title>
        <authorList>
            <person name="Schulz F."/>
            <person name="Martijn J."/>
            <person name="Wascher F."/>
            <person name="Kostanjsek R."/>
            <person name="Ettema T.J."/>
            <person name="Horn M."/>
        </authorList>
    </citation>
    <scope>NUCLEOTIDE SEQUENCE [LARGE SCALE GENOMIC DNA]</scope>
    <source>
        <strain evidence="9 10">UWC36</strain>
    </source>
</reference>
<dbReference type="InterPro" id="IPR036162">
    <property type="entry name" value="Resolvase-like_N_sf"/>
</dbReference>
<dbReference type="PATRIC" id="fig|86105.3.peg.1783"/>
<dbReference type="InterPro" id="IPR006119">
    <property type="entry name" value="Resolv_N"/>
</dbReference>
<name>A0A0C1QWH7_9RICK</name>
<dbReference type="EMBL" id="JSWE01000198">
    <property type="protein sequence ID" value="KIE04370.1"/>
    <property type="molecule type" value="Genomic_DNA"/>
</dbReference>
<keyword evidence="5" id="KW-0233">DNA recombination</keyword>
<evidence type="ECO:0000256" key="2">
    <source>
        <dbReference type="ARBA" id="ARBA00022908"/>
    </source>
</evidence>
<dbReference type="Gene3D" id="3.40.50.1390">
    <property type="entry name" value="Resolvase, N-terminal catalytic domain"/>
    <property type="match status" value="1"/>
</dbReference>
<keyword evidence="10" id="KW-1185">Reference proteome</keyword>
<dbReference type="InterPro" id="IPR050639">
    <property type="entry name" value="SSR_resolvase"/>
</dbReference>
<gene>
    <name evidence="9" type="primary">gin_3</name>
    <name evidence="9" type="ORF">NF27_IE00060</name>
</gene>
<dbReference type="Proteomes" id="UP000031258">
    <property type="component" value="Unassembled WGS sequence"/>
</dbReference>
<dbReference type="PROSITE" id="PS00397">
    <property type="entry name" value="RECOMBINASES_1"/>
    <property type="match status" value="1"/>
</dbReference>
<evidence type="ECO:0000313" key="9">
    <source>
        <dbReference type="EMBL" id="KIE04370.1"/>
    </source>
</evidence>
<dbReference type="SUPFAM" id="SSF53041">
    <property type="entry name" value="Resolvase-like"/>
    <property type="match status" value="1"/>
</dbReference>
<dbReference type="GO" id="GO:0015074">
    <property type="term" value="P:DNA integration"/>
    <property type="evidence" value="ECO:0007669"/>
    <property type="project" value="UniProtKB-KW"/>
</dbReference>
<comment type="caution">
    <text evidence="9">The sequence shown here is derived from an EMBL/GenBank/DDBJ whole genome shotgun (WGS) entry which is preliminary data.</text>
</comment>
<evidence type="ECO:0000313" key="10">
    <source>
        <dbReference type="Proteomes" id="UP000031258"/>
    </source>
</evidence>
<keyword evidence="2" id="KW-0229">DNA integration</keyword>
<dbReference type="InterPro" id="IPR006120">
    <property type="entry name" value="Resolvase_HTH_dom"/>
</dbReference>
<dbReference type="CDD" id="cd03768">
    <property type="entry name" value="SR_ResInv"/>
    <property type="match status" value="1"/>
</dbReference>
<dbReference type="SMART" id="SM00857">
    <property type="entry name" value="Resolvase"/>
    <property type="match status" value="1"/>
</dbReference>
<evidence type="ECO:0000256" key="1">
    <source>
        <dbReference type="ARBA" id="ARBA00009913"/>
    </source>
</evidence>
<dbReference type="PANTHER" id="PTHR30461">
    <property type="entry name" value="DNA-INVERTASE FROM LAMBDOID PROPHAGE"/>
    <property type="match status" value="1"/>
</dbReference>
<evidence type="ECO:0000256" key="6">
    <source>
        <dbReference type="PIRSR" id="PIRSR606118-50"/>
    </source>
</evidence>
<evidence type="ECO:0000256" key="5">
    <source>
        <dbReference type="ARBA" id="ARBA00023172"/>
    </source>
</evidence>
<dbReference type="AlphaFoldDB" id="A0A0C1QWH7"/>
<evidence type="ECO:0000256" key="4">
    <source>
        <dbReference type="ARBA" id="ARBA00023125"/>
    </source>
</evidence>
<proteinExistence type="inferred from homology"/>
<evidence type="ECO:0000256" key="3">
    <source>
        <dbReference type="ARBA" id="ARBA00023100"/>
    </source>
</evidence>
<feature type="active site" description="O-(5'-phospho-DNA)-serine intermediate" evidence="6 7">
    <location>
        <position position="10"/>
    </location>
</feature>
<keyword evidence="3" id="KW-0230">DNA invertase</keyword>
<feature type="domain" description="Resolvase/invertase-type recombinase catalytic" evidence="8">
    <location>
        <begin position="2"/>
        <end position="136"/>
    </location>
</feature>